<reference evidence="1" key="1">
    <citation type="submission" date="2020-03" db="EMBL/GenBank/DDBJ databases">
        <title>The deep terrestrial virosphere.</title>
        <authorList>
            <person name="Holmfeldt K."/>
            <person name="Nilsson E."/>
            <person name="Simone D."/>
            <person name="Lopez-Fernandez M."/>
            <person name="Wu X."/>
            <person name="de Brujin I."/>
            <person name="Lundin D."/>
            <person name="Andersson A."/>
            <person name="Bertilsson S."/>
            <person name="Dopson M."/>
        </authorList>
    </citation>
    <scope>NUCLEOTIDE SEQUENCE</scope>
    <source>
        <strain evidence="1">MM415B03553</strain>
    </source>
</reference>
<sequence length="55" mass="6235">MNCRINFQSDPISLNIIAADGKEHLILDAIGDGNFVEVEIRPLLVQTKEKKRKEN</sequence>
<gene>
    <name evidence="1" type="ORF">MM415B03553_0010</name>
</gene>
<name>A0A6M3LCL8_9ZZZZ</name>
<evidence type="ECO:0000313" key="1">
    <source>
        <dbReference type="EMBL" id="QJA90838.1"/>
    </source>
</evidence>
<organism evidence="1">
    <name type="scientific">viral metagenome</name>
    <dbReference type="NCBI Taxonomy" id="1070528"/>
    <lineage>
        <taxon>unclassified sequences</taxon>
        <taxon>metagenomes</taxon>
        <taxon>organismal metagenomes</taxon>
    </lineage>
</organism>
<accession>A0A6M3LCL8</accession>
<dbReference type="EMBL" id="MT142941">
    <property type="protein sequence ID" value="QJA90838.1"/>
    <property type="molecule type" value="Genomic_DNA"/>
</dbReference>
<dbReference type="AlphaFoldDB" id="A0A6M3LCL8"/>
<proteinExistence type="predicted"/>
<protein>
    <submittedName>
        <fullName evidence="1">Uncharacterized protein</fullName>
    </submittedName>
</protein>